<gene>
    <name evidence="3" type="ORF">SAMN05443999_101640</name>
</gene>
<dbReference type="InterPro" id="IPR038109">
    <property type="entry name" value="DNA_bind_recomb_sf"/>
</dbReference>
<feature type="domain" description="Recombinase" evidence="2">
    <location>
        <begin position="167"/>
        <end position="285"/>
    </location>
</feature>
<dbReference type="InterPro" id="IPR006119">
    <property type="entry name" value="Resolv_N"/>
</dbReference>
<evidence type="ECO:0000259" key="2">
    <source>
        <dbReference type="PROSITE" id="PS51737"/>
    </source>
</evidence>
<dbReference type="SMART" id="SM00857">
    <property type="entry name" value="Resolvase"/>
    <property type="match status" value="1"/>
</dbReference>
<feature type="domain" description="Resolvase/invertase-type recombinase catalytic" evidence="1">
    <location>
        <begin position="7"/>
        <end position="159"/>
    </location>
</feature>
<dbReference type="PROSITE" id="PS51737">
    <property type="entry name" value="RECOMBINASE_DNA_BIND"/>
    <property type="match status" value="1"/>
</dbReference>
<dbReference type="AlphaFoldDB" id="A0A1H7HWK1"/>
<keyword evidence="4" id="KW-1185">Reference proteome</keyword>
<dbReference type="PROSITE" id="PS51736">
    <property type="entry name" value="RECOMBINASES_3"/>
    <property type="match status" value="1"/>
</dbReference>
<dbReference type="InterPro" id="IPR036162">
    <property type="entry name" value="Resolvase-like_N_sf"/>
</dbReference>
<dbReference type="Pfam" id="PF00239">
    <property type="entry name" value="Resolvase"/>
    <property type="match status" value="1"/>
</dbReference>
<dbReference type="Gene3D" id="3.40.50.1390">
    <property type="entry name" value="Resolvase, N-terminal catalytic domain"/>
    <property type="match status" value="1"/>
</dbReference>
<accession>A0A1H7HWK1</accession>
<dbReference type="SUPFAM" id="SSF109709">
    <property type="entry name" value="KorB DNA-binding domain-like"/>
    <property type="match status" value="1"/>
</dbReference>
<dbReference type="Proteomes" id="UP000199582">
    <property type="component" value="Unassembled WGS sequence"/>
</dbReference>
<proteinExistence type="predicted"/>
<name>A0A1H7HWK1_9RHOB</name>
<reference evidence="3 4" key="1">
    <citation type="submission" date="2016-10" db="EMBL/GenBank/DDBJ databases">
        <authorList>
            <person name="de Groot N.N."/>
        </authorList>
    </citation>
    <scope>NUCLEOTIDE SEQUENCE [LARGE SCALE GENOMIC DNA]</scope>
    <source>
        <strain evidence="3 4">DSM 100674</strain>
    </source>
</reference>
<organism evidence="3 4">
    <name type="scientific">Roseovarius azorensis</name>
    <dbReference type="NCBI Taxonomy" id="1287727"/>
    <lineage>
        <taxon>Bacteria</taxon>
        <taxon>Pseudomonadati</taxon>
        <taxon>Pseudomonadota</taxon>
        <taxon>Alphaproteobacteria</taxon>
        <taxon>Rhodobacterales</taxon>
        <taxon>Roseobacteraceae</taxon>
        <taxon>Roseovarius</taxon>
    </lineage>
</organism>
<evidence type="ECO:0000259" key="1">
    <source>
        <dbReference type="PROSITE" id="PS51736"/>
    </source>
</evidence>
<dbReference type="InterPro" id="IPR050639">
    <property type="entry name" value="SSR_resolvase"/>
</dbReference>
<sequence>MSVTKILCAIYTRKSSEEGLEQSFNSLDAQYEACAAYIASQKHEGWILARERFDDGGQSGGTLERPALERLLAAINANRIRMVVVYKIDRLTRSLADFARLVERFDAAGCSFVSVTQAFNTASSMGRLTLNVLLSFAQFEREVTAERIRDKIAASKKQGLWMGGLCPLGYDPHPDPMTRELVVNDAEARTVRKLFDLYDRHGRLIDVEREATAQGLCSKNHRFASGRVQGGGHLSRGQIHKILTNPVYLGQIRHKEQIWPGRHPAIIDDDLWARVQQRLQEAARRPRGQTPEAQTAPLIGKLRDETGDRLTPTHSLKHGRRHTYYVSHRLITGGTDPAGWRLPARRLEAQIAGAIADHLDRARTEHRLLQTPDLRADTDPDATAGELVQHLRQRPPNFLSDLLAAGRITPRTLHLDLDGAALAQALQIPRTDLSGDLLNINVPLRLRRRGIEAKLVIGQAHPEPDPVLLRALLQAHRWATALRTGTPLGDLARSAGKDQAVLRKRIRLAFLAPRIQRAILDGTFPPEHTLCQILPLLIPLDWEAQAHLFGM</sequence>
<dbReference type="GO" id="GO:0000150">
    <property type="term" value="F:DNA strand exchange activity"/>
    <property type="evidence" value="ECO:0007669"/>
    <property type="project" value="InterPro"/>
</dbReference>
<dbReference type="InterPro" id="IPR011109">
    <property type="entry name" value="DNA_bind_recombinase_dom"/>
</dbReference>
<dbReference type="PANTHER" id="PTHR30461">
    <property type="entry name" value="DNA-INVERTASE FROM LAMBDOID PROPHAGE"/>
    <property type="match status" value="1"/>
</dbReference>
<evidence type="ECO:0000313" key="4">
    <source>
        <dbReference type="Proteomes" id="UP000199582"/>
    </source>
</evidence>
<dbReference type="Gene3D" id="3.90.1750.20">
    <property type="entry name" value="Putative Large Serine Recombinase, Chain B, Domain 2"/>
    <property type="match status" value="1"/>
</dbReference>
<dbReference type="GO" id="GO:0003677">
    <property type="term" value="F:DNA binding"/>
    <property type="evidence" value="ECO:0007669"/>
    <property type="project" value="InterPro"/>
</dbReference>
<evidence type="ECO:0000313" key="3">
    <source>
        <dbReference type="EMBL" id="SEK54713.1"/>
    </source>
</evidence>
<dbReference type="Pfam" id="PF07508">
    <property type="entry name" value="Recombinase"/>
    <property type="match status" value="1"/>
</dbReference>
<dbReference type="OrthoDB" id="7277848at2"/>
<dbReference type="RefSeq" id="WP_093031789.1">
    <property type="nucleotide sequence ID" value="NZ_FOAG01000001.1"/>
</dbReference>
<dbReference type="STRING" id="1287727.SAMN05443999_101640"/>
<protein>
    <submittedName>
        <fullName evidence="3">Site-specific DNA recombinase</fullName>
    </submittedName>
</protein>
<dbReference type="EMBL" id="FOAG01000001">
    <property type="protein sequence ID" value="SEK54713.1"/>
    <property type="molecule type" value="Genomic_DNA"/>
</dbReference>
<dbReference type="CDD" id="cd03768">
    <property type="entry name" value="SR_ResInv"/>
    <property type="match status" value="1"/>
</dbReference>
<dbReference type="SUPFAM" id="SSF53041">
    <property type="entry name" value="Resolvase-like"/>
    <property type="match status" value="1"/>
</dbReference>
<dbReference type="PANTHER" id="PTHR30461:SF23">
    <property type="entry name" value="DNA RECOMBINASE-RELATED"/>
    <property type="match status" value="1"/>
</dbReference>